<organism evidence="1 2">
    <name type="scientific">Auriscalpium vulgare</name>
    <dbReference type="NCBI Taxonomy" id="40419"/>
    <lineage>
        <taxon>Eukaryota</taxon>
        <taxon>Fungi</taxon>
        <taxon>Dikarya</taxon>
        <taxon>Basidiomycota</taxon>
        <taxon>Agaricomycotina</taxon>
        <taxon>Agaricomycetes</taxon>
        <taxon>Russulales</taxon>
        <taxon>Auriscalpiaceae</taxon>
        <taxon>Auriscalpium</taxon>
    </lineage>
</organism>
<sequence length="140" mass="15648">MSNRTVEDNTSRPQARRPVYQTETTGNYWSDVREAAKRLSPRDDWQRLSDIPCARNSLLSAIASGFGVGVVRSMSVRPIVACNWAVGTFVLVSLGTWHICHKNIVEERMKIQSVVEELPRRMLASKEPTGSQSESSTPQS</sequence>
<evidence type="ECO:0000313" key="1">
    <source>
        <dbReference type="EMBL" id="KAI0049469.1"/>
    </source>
</evidence>
<name>A0ACB8RZJ6_9AGAM</name>
<evidence type="ECO:0000313" key="2">
    <source>
        <dbReference type="Proteomes" id="UP000814033"/>
    </source>
</evidence>
<accession>A0ACB8RZJ6</accession>
<gene>
    <name evidence="1" type="ORF">FA95DRAFT_1604431</name>
</gene>
<dbReference type="EMBL" id="MU275873">
    <property type="protein sequence ID" value="KAI0049469.1"/>
    <property type="molecule type" value="Genomic_DNA"/>
</dbReference>
<keyword evidence="2" id="KW-1185">Reference proteome</keyword>
<proteinExistence type="predicted"/>
<reference evidence="1" key="1">
    <citation type="submission" date="2021-02" db="EMBL/GenBank/DDBJ databases">
        <authorList>
            <consortium name="DOE Joint Genome Institute"/>
            <person name="Ahrendt S."/>
            <person name="Looney B.P."/>
            <person name="Miyauchi S."/>
            <person name="Morin E."/>
            <person name="Drula E."/>
            <person name="Courty P.E."/>
            <person name="Chicoki N."/>
            <person name="Fauchery L."/>
            <person name="Kohler A."/>
            <person name="Kuo A."/>
            <person name="Labutti K."/>
            <person name="Pangilinan J."/>
            <person name="Lipzen A."/>
            <person name="Riley R."/>
            <person name="Andreopoulos W."/>
            <person name="He G."/>
            <person name="Johnson J."/>
            <person name="Barry K.W."/>
            <person name="Grigoriev I.V."/>
            <person name="Nagy L."/>
            <person name="Hibbett D."/>
            <person name="Henrissat B."/>
            <person name="Matheny P.B."/>
            <person name="Labbe J."/>
            <person name="Martin F."/>
        </authorList>
    </citation>
    <scope>NUCLEOTIDE SEQUENCE</scope>
    <source>
        <strain evidence="1">FP105234-sp</strain>
    </source>
</reference>
<protein>
    <submittedName>
        <fullName evidence="1">Uncharacterized protein</fullName>
    </submittedName>
</protein>
<comment type="caution">
    <text evidence="1">The sequence shown here is derived from an EMBL/GenBank/DDBJ whole genome shotgun (WGS) entry which is preliminary data.</text>
</comment>
<dbReference type="Proteomes" id="UP000814033">
    <property type="component" value="Unassembled WGS sequence"/>
</dbReference>
<reference evidence="1" key="2">
    <citation type="journal article" date="2022" name="New Phytol.">
        <title>Evolutionary transition to the ectomycorrhizal habit in the genomes of a hyperdiverse lineage of mushroom-forming fungi.</title>
        <authorList>
            <person name="Looney B."/>
            <person name="Miyauchi S."/>
            <person name="Morin E."/>
            <person name="Drula E."/>
            <person name="Courty P.E."/>
            <person name="Kohler A."/>
            <person name="Kuo A."/>
            <person name="LaButti K."/>
            <person name="Pangilinan J."/>
            <person name="Lipzen A."/>
            <person name="Riley R."/>
            <person name="Andreopoulos W."/>
            <person name="He G."/>
            <person name="Johnson J."/>
            <person name="Nolan M."/>
            <person name="Tritt A."/>
            <person name="Barry K.W."/>
            <person name="Grigoriev I.V."/>
            <person name="Nagy L.G."/>
            <person name="Hibbett D."/>
            <person name="Henrissat B."/>
            <person name="Matheny P.B."/>
            <person name="Labbe J."/>
            <person name="Martin F.M."/>
        </authorList>
    </citation>
    <scope>NUCLEOTIDE SEQUENCE</scope>
    <source>
        <strain evidence="1">FP105234-sp</strain>
    </source>
</reference>